<comment type="subcellular location">
    <subcellularLocation>
        <location evidence="1">Cytoplasm</location>
    </subcellularLocation>
</comment>
<dbReference type="PANTHER" id="PTHR13539:SF3">
    <property type="entry name" value="CALMODULIN-LYSINE N-METHYLTRANSFERASE"/>
    <property type="match status" value="1"/>
</dbReference>
<evidence type="ECO:0000256" key="4">
    <source>
        <dbReference type="ARBA" id="ARBA00022490"/>
    </source>
</evidence>
<proteinExistence type="predicted"/>
<dbReference type="Gene3D" id="3.40.50.150">
    <property type="entry name" value="Vaccinia Virus protein VP39"/>
    <property type="match status" value="1"/>
</dbReference>
<reference evidence="8" key="1">
    <citation type="journal article" date="2019" name="Int. J. Syst. Evol. Microbiol.">
        <title>The Global Catalogue of Microorganisms (GCM) 10K type strain sequencing project: providing services to taxonomists for standard genome sequencing and annotation.</title>
        <authorList>
            <consortium name="The Broad Institute Genomics Platform"/>
            <consortium name="The Broad Institute Genome Sequencing Center for Infectious Disease"/>
            <person name="Wu L."/>
            <person name="Ma J."/>
        </authorList>
    </citation>
    <scope>NUCLEOTIDE SEQUENCE [LARGE SCALE GENOMIC DNA]</scope>
    <source>
        <strain evidence="8">CCUG 55491</strain>
    </source>
</reference>
<keyword evidence="4" id="KW-0963">Cytoplasm</keyword>
<dbReference type="EC" id="2.1.1.60" evidence="2"/>
<gene>
    <name evidence="7" type="ORF">ACFQZQ_03895</name>
</gene>
<sequence length="228" mass="24889">MPGYTTRNLTVRLGGHGYRIRALSDKQQFADSNGAAERAGISSALWSLFGQVWPAGRVLAEAMCTFDVAGKRILELGCGLGLSSLVLQRRRADVVASDHHPLAQSFLAHNAALNDLPELAYHDLPWAVPDARLGRFDLIIGSDILYERDHAAQLAAMMLRHAHPDAEVLITDPGRGNSNPFTRALATQGYDVTEHRSRFDEGDVAPFRGRLLSYRRGALRPATALVPA</sequence>
<accession>A0ABW2YJ76</accession>
<evidence type="ECO:0000256" key="1">
    <source>
        <dbReference type="ARBA" id="ARBA00004496"/>
    </source>
</evidence>
<evidence type="ECO:0000313" key="8">
    <source>
        <dbReference type="Proteomes" id="UP001597090"/>
    </source>
</evidence>
<dbReference type="Proteomes" id="UP001597090">
    <property type="component" value="Unassembled WGS sequence"/>
</dbReference>
<evidence type="ECO:0000313" key="7">
    <source>
        <dbReference type="EMBL" id="MFD0738429.1"/>
    </source>
</evidence>
<dbReference type="Pfam" id="PF10294">
    <property type="entry name" value="Methyltransf_16"/>
    <property type="match status" value="1"/>
</dbReference>
<evidence type="ECO:0000256" key="5">
    <source>
        <dbReference type="ARBA" id="ARBA00022603"/>
    </source>
</evidence>
<dbReference type="EMBL" id="JBHTIH010000002">
    <property type="protein sequence ID" value="MFD0738429.1"/>
    <property type="molecule type" value="Genomic_DNA"/>
</dbReference>
<dbReference type="GO" id="GO:0008168">
    <property type="term" value="F:methyltransferase activity"/>
    <property type="evidence" value="ECO:0007669"/>
    <property type="project" value="UniProtKB-KW"/>
</dbReference>
<dbReference type="GO" id="GO:0032259">
    <property type="term" value="P:methylation"/>
    <property type="evidence" value="ECO:0007669"/>
    <property type="project" value="UniProtKB-KW"/>
</dbReference>
<evidence type="ECO:0000256" key="3">
    <source>
        <dbReference type="ARBA" id="ARBA00020594"/>
    </source>
</evidence>
<dbReference type="InterPro" id="IPR029063">
    <property type="entry name" value="SAM-dependent_MTases_sf"/>
</dbReference>
<evidence type="ECO:0000256" key="6">
    <source>
        <dbReference type="ARBA" id="ARBA00022679"/>
    </source>
</evidence>
<dbReference type="PANTHER" id="PTHR13539">
    <property type="entry name" value="CALMODULIN-LYSINE N-METHYLTRANSFERASE"/>
    <property type="match status" value="1"/>
</dbReference>
<dbReference type="RefSeq" id="WP_386811353.1">
    <property type="nucleotide sequence ID" value="NZ_JBHTIH010000002.1"/>
</dbReference>
<name>A0ABW2YJ76_9GAMM</name>
<dbReference type="SUPFAM" id="SSF53335">
    <property type="entry name" value="S-adenosyl-L-methionine-dependent methyltransferases"/>
    <property type="match status" value="1"/>
</dbReference>
<evidence type="ECO:0000256" key="2">
    <source>
        <dbReference type="ARBA" id="ARBA00011914"/>
    </source>
</evidence>
<protein>
    <recommendedName>
        <fullName evidence="3">Calmodulin-lysine N-methyltransferase</fullName>
        <ecNumber evidence="2">2.1.1.60</ecNumber>
    </recommendedName>
</protein>
<dbReference type="InterPro" id="IPR025800">
    <property type="entry name" value="CaM-Lys-N-MeTrfase"/>
</dbReference>
<keyword evidence="5 7" id="KW-0489">Methyltransferase</keyword>
<keyword evidence="8" id="KW-1185">Reference proteome</keyword>
<dbReference type="InterPro" id="IPR019410">
    <property type="entry name" value="Methyltransf_16"/>
</dbReference>
<organism evidence="7 8">
    <name type="scientific">Lysobacter koreensis</name>
    <dbReference type="NCBI Taxonomy" id="266122"/>
    <lineage>
        <taxon>Bacteria</taxon>
        <taxon>Pseudomonadati</taxon>
        <taxon>Pseudomonadota</taxon>
        <taxon>Gammaproteobacteria</taxon>
        <taxon>Lysobacterales</taxon>
        <taxon>Lysobacteraceae</taxon>
        <taxon>Lysobacter</taxon>
    </lineage>
</organism>
<keyword evidence="6" id="KW-0808">Transferase</keyword>
<comment type="caution">
    <text evidence="7">The sequence shown here is derived from an EMBL/GenBank/DDBJ whole genome shotgun (WGS) entry which is preliminary data.</text>
</comment>